<accession>A0A140E017</accession>
<protein>
    <submittedName>
        <fullName evidence="1">Uncharacterized protein</fullName>
    </submittedName>
</protein>
<organism evidence="1">
    <name type="scientific">uncultured bacterium UPO78</name>
    <dbReference type="NCBI Taxonomy" id="1776995"/>
    <lineage>
        <taxon>Bacteria</taxon>
        <taxon>environmental samples</taxon>
    </lineage>
</organism>
<sequence length="448" mass="48950">MLAASEQAKFNLASPGSIINALSRASANFASDSFLASSNGYQVGVGQSVKNLFSAAPGPLAAPELVESIAVSAILHLYDGWSYLAQGLRATFRTDDAIARHLAYYGELRAAFSILASSGVGIFSSTHVVVDTAENVHKFSNQSTHKVAWSALEAWGKAPYSGALIGREVQAFGRDMADWIMAFQGTSTPSLIGADWVESWGIDLSTFSSDKTTRNEVTYGVDFDHSKVCLTPKTIEPWLRELWLSSEPGGASFELLDRYLVRSTLEGIYNTKFKDPSHTPAQSTESLREKMLEACLAIGLDSDEIVDFFIRDTCEEDLLVMKLARARSSVQDPLQYQEVMSRTYLLLRLATASVSSLLRQASLSADDLGFWWVKTSEISGLWDSALGLTTAEEVKDLWADTSLSLDEFSECIAGNPASADSWFFFNANISKDLESLSRVEKVALWGIS</sequence>
<dbReference type="EMBL" id="KU144998">
    <property type="protein sequence ID" value="AMK59629.1"/>
    <property type="molecule type" value="Genomic_DNA"/>
</dbReference>
<reference evidence="1" key="1">
    <citation type="journal article" date="2016" name="Appl. Environ. Microbiol.">
        <title>Functional Metagenomics of a Biostimulated Petroleum-Contaminated Soil Reveals an Extraordinary Diversity of Extradiol Dioxygenases.</title>
        <authorList>
            <person name="Terron-Gonzalez L."/>
            <person name="Martin-Cabello G."/>
            <person name="Ferrer M."/>
            <person name="Santero E."/>
        </authorList>
    </citation>
    <scope>NUCLEOTIDE SEQUENCE</scope>
</reference>
<dbReference type="AlphaFoldDB" id="A0A140E017"/>
<evidence type="ECO:0000313" key="1">
    <source>
        <dbReference type="EMBL" id="AMK59629.1"/>
    </source>
</evidence>
<proteinExistence type="predicted"/>
<name>A0A140E017_9BACT</name>